<dbReference type="Proteomes" id="UP000029921">
    <property type="component" value="Unassembled WGS sequence"/>
</dbReference>
<keyword evidence="2" id="KW-1185">Reference proteome</keyword>
<dbReference type="RefSeq" id="WP_034589526.1">
    <property type="nucleotide sequence ID" value="NZ_JRPE02000002.1"/>
</dbReference>
<sequence>MEPSLSLETQVNFFNAMPLWGKMQILENLSFKADGLGRGVIQQGSFVSKKKSYPIQNIIAKLKGKKMKEFTMYLKNTPQESNVIGIVVSATLE</sequence>
<evidence type="ECO:0000313" key="2">
    <source>
        <dbReference type="Proteomes" id="UP000029921"/>
    </source>
</evidence>
<gene>
    <name evidence="1" type="ORF">LS74_001395</name>
</gene>
<dbReference type="AlphaFoldDB" id="A0A4V6I1R9"/>
<comment type="caution">
    <text evidence="1">The sequence shown here is derived from an EMBL/GenBank/DDBJ whole genome shotgun (WGS) entry which is preliminary data.</text>
</comment>
<reference evidence="1 2" key="1">
    <citation type="journal article" date="2014" name="Genome Announc.">
        <title>Draft genome sequences of eight enterohepatic helicobacter species isolated from both laboratory and wild rodents.</title>
        <authorList>
            <person name="Sheh A."/>
            <person name="Shen Z."/>
            <person name="Fox J.G."/>
        </authorList>
    </citation>
    <scope>NUCLEOTIDE SEQUENCE [LARGE SCALE GENOMIC DNA]</scope>
    <source>
        <strain evidence="1 2">MIT 96-1001</strain>
    </source>
</reference>
<accession>A0A4V6I1R9</accession>
<organism evidence="1 2">
    <name type="scientific">Helicobacter magdeburgensis</name>
    <dbReference type="NCBI Taxonomy" id="471858"/>
    <lineage>
        <taxon>Bacteria</taxon>
        <taxon>Pseudomonadati</taxon>
        <taxon>Campylobacterota</taxon>
        <taxon>Epsilonproteobacteria</taxon>
        <taxon>Campylobacterales</taxon>
        <taxon>Helicobacteraceae</taxon>
        <taxon>Helicobacter</taxon>
    </lineage>
</organism>
<proteinExistence type="predicted"/>
<dbReference type="EMBL" id="JRPE02000002">
    <property type="protein sequence ID" value="TLD93412.1"/>
    <property type="molecule type" value="Genomic_DNA"/>
</dbReference>
<evidence type="ECO:0000313" key="1">
    <source>
        <dbReference type="EMBL" id="TLD93412.1"/>
    </source>
</evidence>
<name>A0A4V6I1R9_9HELI</name>
<protein>
    <submittedName>
        <fullName evidence="1">Uncharacterized protein</fullName>
    </submittedName>
</protein>